<sequence precursor="true">MRIAFALCLFAILSSLAAAQEREPAAARRPQQPPALTEYKGRVIAQTMHYAGAPWLVRDNREQEERCSLMLTNLGVKPGMNICDMGCGNGFYTLQLAKMVGERGHLYAVDIQPEMLKLLKERASKQGVKNYSPILGTFTDPKLPKEKIDLILLVDVYHEFSHPEQMLAAMRESLAPGGLIALVEYRAEDPEVPIKPEHKMTKEQILKELPANGFKLAKEFDRLPWQHLMFFGRDEEWKPAKE</sequence>
<dbReference type="PANTHER" id="PTHR43861:SF3">
    <property type="entry name" value="PUTATIVE (AFU_ORTHOLOGUE AFUA_2G14390)-RELATED"/>
    <property type="match status" value="1"/>
</dbReference>
<feature type="domain" description="Methyltransferase" evidence="3">
    <location>
        <begin position="77"/>
        <end position="204"/>
    </location>
</feature>
<feature type="chain" id="PRO_5022215183" evidence="2">
    <location>
        <begin position="20"/>
        <end position="242"/>
    </location>
</feature>
<reference evidence="4 5" key="1">
    <citation type="submission" date="2019-02" db="EMBL/GenBank/DDBJ databases">
        <title>Deep-cultivation of Planctomycetes and their phenomic and genomic characterization uncovers novel biology.</title>
        <authorList>
            <person name="Wiegand S."/>
            <person name="Jogler M."/>
            <person name="Boedeker C."/>
            <person name="Pinto D."/>
            <person name="Vollmers J."/>
            <person name="Rivas-Marin E."/>
            <person name="Kohn T."/>
            <person name="Peeters S.H."/>
            <person name="Heuer A."/>
            <person name="Rast P."/>
            <person name="Oberbeckmann S."/>
            <person name="Bunk B."/>
            <person name="Jeske O."/>
            <person name="Meyerdierks A."/>
            <person name="Storesund J.E."/>
            <person name="Kallscheuer N."/>
            <person name="Luecker S."/>
            <person name="Lage O.M."/>
            <person name="Pohl T."/>
            <person name="Merkel B.J."/>
            <person name="Hornburger P."/>
            <person name="Mueller R.-W."/>
            <person name="Bruemmer F."/>
            <person name="Labrenz M."/>
            <person name="Spormann A.M."/>
            <person name="Op den Camp H."/>
            <person name="Overmann J."/>
            <person name="Amann R."/>
            <person name="Jetten M.S.M."/>
            <person name="Mascher T."/>
            <person name="Medema M.H."/>
            <person name="Devos D.P."/>
            <person name="Kaster A.-K."/>
            <person name="Ovreas L."/>
            <person name="Rohde M."/>
            <person name="Galperin M.Y."/>
            <person name="Jogler C."/>
        </authorList>
    </citation>
    <scope>NUCLEOTIDE SEQUENCE [LARGE SCALE GENOMIC DNA]</scope>
    <source>
        <strain evidence="4 5">ETA_A8</strain>
    </source>
</reference>
<dbReference type="InterPro" id="IPR025714">
    <property type="entry name" value="Methyltranfer_dom"/>
</dbReference>
<keyword evidence="4" id="KW-0830">Ubiquinone</keyword>
<dbReference type="EC" id="2.1.1.163" evidence="4"/>
<keyword evidence="5" id="KW-1185">Reference proteome</keyword>
<evidence type="ECO:0000256" key="1">
    <source>
        <dbReference type="ARBA" id="ARBA00022679"/>
    </source>
</evidence>
<name>A0A517Y833_9BACT</name>
<dbReference type="OrthoDB" id="9784101at2"/>
<dbReference type="InterPro" id="IPR029063">
    <property type="entry name" value="SAM-dependent_MTases_sf"/>
</dbReference>
<dbReference type="GO" id="GO:0043770">
    <property type="term" value="F:demethylmenaquinone methyltransferase activity"/>
    <property type="evidence" value="ECO:0007669"/>
    <property type="project" value="UniProtKB-EC"/>
</dbReference>
<proteinExistence type="predicted"/>
<dbReference type="Pfam" id="PF13847">
    <property type="entry name" value="Methyltransf_31"/>
    <property type="match status" value="1"/>
</dbReference>
<dbReference type="KEGG" id="aagg:ETAA8_13800"/>
<keyword evidence="1 4" id="KW-0808">Transferase</keyword>
<evidence type="ECO:0000256" key="2">
    <source>
        <dbReference type="SAM" id="SignalP"/>
    </source>
</evidence>
<keyword evidence="2" id="KW-0732">Signal</keyword>
<dbReference type="EMBL" id="CP036274">
    <property type="protein sequence ID" value="QDU26302.1"/>
    <property type="molecule type" value="Genomic_DNA"/>
</dbReference>
<accession>A0A517Y833</accession>
<evidence type="ECO:0000313" key="5">
    <source>
        <dbReference type="Proteomes" id="UP000315017"/>
    </source>
</evidence>
<evidence type="ECO:0000259" key="3">
    <source>
        <dbReference type="Pfam" id="PF13847"/>
    </source>
</evidence>
<protein>
    <submittedName>
        <fullName evidence="4">Ubiquinone/menaquinone biosynthesis C-methyltransferase UbiE</fullName>
        <ecNumber evidence="4">2.1.1.163</ecNumber>
    </submittedName>
</protein>
<dbReference type="GO" id="GO:0032259">
    <property type="term" value="P:methylation"/>
    <property type="evidence" value="ECO:0007669"/>
    <property type="project" value="UniProtKB-KW"/>
</dbReference>
<dbReference type="CDD" id="cd02440">
    <property type="entry name" value="AdoMet_MTases"/>
    <property type="match status" value="1"/>
</dbReference>
<organism evidence="4 5">
    <name type="scientific">Anatilimnocola aggregata</name>
    <dbReference type="NCBI Taxonomy" id="2528021"/>
    <lineage>
        <taxon>Bacteria</taxon>
        <taxon>Pseudomonadati</taxon>
        <taxon>Planctomycetota</taxon>
        <taxon>Planctomycetia</taxon>
        <taxon>Pirellulales</taxon>
        <taxon>Pirellulaceae</taxon>
        <taxon>Anatilimnocola</taxon>
    </lineage>
</organism>
<dbReference type="Gene3D" id="3.40.50.150">
    <property type="entry name" value="Vaccinia Virus protein VP39"/>
    <property type="match status" value="1"/>
</dbReference>
<dbReference type="RefSeq" id="WP_145086642.1">
    <property type="nucleotide sequence ID" value="NZ_CP036274.1"/>
</dbReference>
<dbReference type="SUPFAM" id="SSF53335">
    <property type="entry name" value="S-adenosyl-L-methionine-dependent methyltransferases"/>
    <property type="match status" value="1"/>
</dbReference>
<gene>
    <name evidence="4" type="primary">ubiE_3</name>
    <name evidence="4" type="ORF">ETAA8_13800</name>
</gene>
<dbReference type="PANTHER" id="PTHR43861">
    <property type="entry name" value="TRANS-ACONITATE 2-METHYLTRANSFERASE-RELATED"/>
    <property type="match status" value="1"/>
</dbReference>
<dbReference type="Proteomes" id="UP000315017">
    <property type="component" value="Chromosome"/>
</dbReference>
<keyword evidence="4" id="KW-0489">Methyltransferase</keyword>
<feature type="signal peptide" evidence="2">
    <location>
        <begin position="1"/>
        <end position="19"/>
    </location>
</feature>
<evidence type="ECO:0000313" key="4">
    <source>
        <dbReference type="EMBL" id="QDU26302.1"/>
    </source>
</evidence>
<dbReference type="AlphaFoldDB" id="A0A517Y833"/>